<dbReference type="InterPro" id="IPR058742">
    <property type="entry name" value="DUF7989"/>
</dbReference>
<proteinExistence type="predicted"/>
<dbReference type="GeneID" id="79302896"/>
<dbReference type="RefSeq" id="WP_276281680.1">
    <property type="nucleotide sequence ID" value="NZ_CP119809.1"/>
</dbReference>
<dbReference type="Pfam" id="PF25951">
    <property type="entry name" value="DUF7989"/>
    <property type="match status" value="1"/>
</dbReference>
<reference evidence="2 3" key="1">
    <citation type="journal article" date="2019" name="Int. J. Syst. Evol. Microbiol.">
        <title>The Global Catalogue of Microorganisms (GCM) 10K type strain sequencing project: providing services to taxonomists for standard genome sequencing and annotation.</title>
        <authorList>
            <consortium name="The Broad Institute Genomics Platform"/>
            <consortium name="The Broad Institute Genome Sequencing Center for Infectious Disease"/>
            <person name="Wu L."/>
            <person name="Ma J."/>
        </authorList>
    </citation>
    <scope>NUCLEOTIDE SEQUENCE [LARGE SCALE GENOMIC DNA]</scope>
    <source>
        <strain evidence="2 3">DT72</strain>
    </source>
</reference>
<gene>
    <name evidence="2" type="ORF">ACFQJ6_10395</name>
</gene>
<feature type="compositionally biased region" description="Basic and acidic residues" evidence="1">
    <location>
        <begin position="82"/>
        <end position="99"/>
    </location>
</feature>
<dbReference type="EMBL" id="JBHSZH010000005">
    <property type="protein sequence ID" value="MFC7080463.1"/>
    <property type="molecule type" value="Genomic_DNA"/>
</dbReference>
<comment type="caution">
    <text evidence="2">The sequence shown here is derived from an EMBL/GenBank/DDBJ whole genome shotgun (WGS) entry which is preliminary data.</text>
</comment>
<keyword evidence="3" id="KW-1185">Reference proteome</keyword>
<accession>A0ABD5WJW1</accession>
<name>A0ABD5WJW1_9EURY</name>
<dbReference type="Proteomes" id="UP001596407">
    <property type="component" value="Unassembled WGS sequence"/>
</dbReference>
<evidence type="ECO:0000256" key="1">
    <source>
        <dbReference type="SAM" id="MobiDB-lite"/>
    </source>
</evidence>
<feature type="region of interest" description="Disordered" evidence="1">
    <location>
        <begin position="1"/>
        <end position="99"/>
    </location>
</feature>
<protein>
    <submittedName>
        <fullName evidence="2">Uncharacterized protein</fullName>
    </submittedName>
</protein>
<evidence type="ECO:0000313" key="2">
    <source>
        <dbReference type="EMBL" id="MFC7080463.1"/>
    </source>
</evidence>
<dbReference type="AlphaFoldDB" id="A0ABD5WJW1"/>
<organism evidence="2 3">
    <name type="scientific">Halorussus caseinilyticus</name>
    <dbReference type="NCBI Taxonomy" id="3034025"/>
    <lineage>
        <taxon>Archaea</taxon>
        <taxon>Methanobacteriati</taxon>
        <taxon>Methanobacteriota</taxon>
        <taxon>Stenosarchaea group</taxon>
        <taxon>Halobacteria</taxon>
        <taxon>Halobacteriales</taxon>
        <taxon>Haladaptataceae</taxon>
        <taxon>Halorussus</taxon>
    </lineage>
</organism>
<feature type="compositionally biased region" description="Basic and acidic residues" evidence="1">
    <location>
        <begin position="1"/>
        <end position="28"/>
    </location>
</feature>
<evidence type="ECO:0000313" key="3">
    <source>
        <dbReference type="Proteomes" id="UP001596407"/>
    </source>
</evidence>
<sequence>MTRTNRTDAPPDDRTTDRRTTRMGDVSHTHPYAEQGALDRLFERGPVVAADGGEREAYDPEEDDESERDRMKDVNHTPPHGEGADRVFERGGERVVSEE</sequence>